<keyword evidence="6" id="KW-1133">Transmembrane helix</keyword>
<dbReference type="Proteomes" id="UP001549036">
    <property type="component" value="Unassembled WGS sequence"/>
</dbReference>
<evidence type="ECO:0000256" key="7">
    <source>
        <dbReference type="ARBA" id="ARBA00023136"/>
    </source>
</evidence>
<keyword evidence="3" id="KW-0677">Repeat</keyword>
<dbReference type="InterPro" id="IPR013783">
    <property type="entry name" value="Ig-like_fold"/>
</dbReference>
<keyword evidence="2" id="KW-0812">Transmembrane</keyword>
<dbReference type="Gene3D" id="2.60.40.3440">
    <property type="match status" value="1"/>
</dbReference>
<organism evidence="10 11">
    <name type="scientific">Mesorhizobium shonense</name>
    <dbReference type="NCBI Taxonomy" id="1209948"/>
    <lineage>
        <taxon>Bacteria</taxon>
        <taxon>Pseudomonadati</taxon>
        <taxon>Pseudomonadota</taxon>
        <taxon>Alphaproteobacteria</taxon>
        <taxon>Hyphomicrobiales</taxon>
        <taxon>Phyllobacteriaceae</taxon>
        <taxon>Mesorhizobium</taxon>
    </lineage>
</organism>
<dbReference type="Gene3D" id="2.60.40.60">
    <property type="entry name" value="Cadherins"/>
    <property type="match status" value="1"/>
</dbReference>
<feature type="domain" description="Cadherin" evidence="9">
    <location>
        <begin position="2119"/>
        <end position="2212"/>
    </location>
</feature>
<dbReference type="InterPro" id="IPR041690">
    <property type="entry name" value="Cadherin_5"/>
</dbReference>
<protein>
    <submittedName>
        <fullName evidence="10">VCBS repeat-containing protein</fullName>
    </submittedName>
</protein>
<evidence type="ECO:0000256" key="3">
    <source>
        <dbReference type="ARBA" id="ARBA00022737"/>
    </source>
</evidence>
<accession>A0ABV2HXM6</accession>
<dbReference type="InterPro" id="IPR002126">
    <property type="entry name" value="Cadherin-like_dom"/>
</dbReference>
<evidence type="ECO:0000256" key="8">
    <source>
        <dbReference type="SAM" id="MobiDB-lite"/>
    </source>
</evidence>
<dbReference type="PANTHER" id="PTHR24025:SF23">
    <property type="entry name" value="NEURAL-CADHERIN"/>
    <property type="match status" value="1"/>
</dbReference>
<dbReference type="SUPFAM" id="SSF49313">
    <property type="entry name" value="Cadherin-like"/>
    <property type="match status" value="1"/>
</dbReference>
<gene>
    <name evidence="10" type="ORF">ABID26_004755</name>
</gene>
<dbReference type="NCBIfam" id="TIGR01965">
    <property type="entry name" value="VCBS_repeat"/>
    <property type="match status" value="8"/>
</dbReference>
<comment type="subcellular location">
    <subcellularLocation>
        <location evidence="1">Membrane</location>
    </subcellularLocation>
</comment>
<feature type="domain" description="Cadherin" evidence="9">
    <location>
        <begin position="1915"/>
        <end position="1997"/>
    </location>
</feature>
<feature type="compositionally biased region" description="Low complexity" evidence="8">
    <location>
        <begin position="661"/>
        <end position="671"/>
    </location>
</feature>
<dbReference type="InterPro" id="IPR015919">
    <property type="entry name" value="Cadherin-like_sf"/>
</dbReference>
<evidence type="ECO:0000313" key="11">
    <source>
        <dbReference type="Proteomes" id="UP001549036"/>
    </source>
</evidence>
<evidence type="ECO:0000256" key="2">
    <source>
        <dbReference type="ARBA" id="ARBA00022692"/>
    </source>
</evidence>
<dbReference type="EMBL" id="JBEPLM010000009">
    <property type="protein sequence ID" value="MET3595343.1"/>
    <property type="molecule type" value="Genomic_DNA"/>
</dbReference>
<dbReference type="InterPro" id="IPR050971">
    <property type="entry name" value="Cadherin-domain_protein"/>
</dbReference>
<evidence type="ECO:0000256" key="5">
    <source>
        <dbReference type="ARBA" id="ARBA00022889"/>
    </source>
</evidence>
<proteinExistence type="predicted"/>
<feature type="region of interest" description="Disordered" evidence="8">
    <location>
        <begin position="651"/>
        <end position="671"/>
    </location>
</feature>
<dbReference type="Gene3D" id="2.60.40.10">
    <property type="entry name" value="Immunoglobulins"/>
    <property type="match status" value="5"/>
</dbReference>
<evidence type="ECO:0000256" key="1">
    <source>
        <dbReference type="ARBA" id="ARBA00004370"/>
    </source>
</evidence>
<dbReference type="Pfam" id="PF17803">
    <property type="entry name" value="Cadherin_4"/>
    <property type="match status" value="3"/>
</dbReference>
<sequence length="2282" mass="233212">MVLGANLERLVFSRRVESARPIRGTTMLGNGILSVQGAGSTYTTGQTGQISEGQTLTVTGITDPDGAPKKVSYQWYVSYDDGATWQAISGATGTSYAIPYSSSTSSTTVLYKVIASYPEGSGKNAVTDSTTSAIFSVHDVNQTGSVAISGTAATGQTLTATVTDADGVPATGIVYSWQVLRNGTWLTVQSSSSNQYTLSYADGGKQVRVLASYTDTQGHVETGITSASTAPVTIVNQPGSVAINGVQAEGQVLTAVISDPDGAPTSGATYQWQVLSGGKWQNVAGAMSQTYALPYDASGKQFRVLVNYVDGHGNSESLASVGTNAITDVDRVGAVTMTSSTGQFLAGAVLTAQLSDADGLPKANKITYQWQVSVDGVSWTTVQSSTSSQYTINSIDTGKEVRVVASYTDLQGHSEIVMADPVIVAPPAINHPPVVQNVLLSATEDGLAVTSAFAGDDPDADDDPSTLHYTITSQPTEGSVVNNNDGTFSFNPGSGFQDLAAGATRQVAFTYTATDSHGAVSNTGTVSVTVTGVNDNPVITSAAQSGSVSEGDDGASRTATGQVTYSDVDVGDTHAFAVSAAASYGTATVDPNGTWHYTVGDAGAVDALAQGESLSDSFTVRVSDNHNGYAEQTVAVTIHGTNDAPVITSAAQSGNASEGDGQPASAQQASGQVTFNDVDTSDSHMLSVSVAAAHGTASIDPDGTWHYTVSDSGAVDALAAGEHLADSFTVQVDDHNGGIATQTVSIDITGTNDVAVISGTSTGSVVEAGGVANADAGTPMASGTLTDTDVDNPANTFTAVAAGAATDHGYGTFGMTAAGVWTYTLDNANAAVQALNAGDTLTDSFAVTSIDGTLQQISVTIHGTNDVPVIGGVSSGAVTEDVAVDASSHLNASGALTIADVDQGQSSFAAQAGVAGSNGFGTFTLAADGSWTYSADNTHTAIQQLGAGQSLTDSFTAVSSDGTASQLVTVTIHGTNDVPVITPTSQSTSRIDFEDLDPMGGYLRTPSYSHKGFAFAASEPTPTNYLIFYAWASGTALSPSSPGEAIHIYRPDGKTFGISSIDLDAQYAAPYSATFIGTLADGRQITQTFVTDSAHVDFQTFHFDPSFSAGLVDLQFAPMDYPYYVADNIVLTTGSGSDLVGSIVERPSTVGSSSQDQTSGTIIFTDADLSDTHTVAAGAASFIWSGGDLTAGQQSTLAAAGSIAFNESDSTGTGIGAIDWAYHITDSAIDFLASGQTLTVSYDVTVTDNNGATSTQPVTITISGANDTPVAVADQVVVTEDTPLSLSAAQLVANDTDPDTSDTLSVTSVGNAVNGTAVLNGSAIDFTPAGNFSGMASFDYTIDDGHGGTATATARIDVAPVADTPTLVIGASPTDLTPQPAGGEFRVNSYTANDQSLPSVAALADGGFVVTWMSDSQEAGPYGVFYGVYGQRYGADGAPIGDEFHINTYISDWQAYPSVAALAGGGFVVTWSSFLQDGSGWGVYGQRYGADGAPLGSEFRVNTYTLYEQWAPSVASLTNGGFVVTWQSNLQDGSGLGIYGQRYGADGSPLGSEFRVNTYTANDQWAPSVATLAGGGFVVTWRSVGQDGSGEGVYGQRYGADGAPLGGEFRVNTYTAGDQVAPTVAALASGGFVVTWMSNGQDGSGWGVFGQRYDADGSSGGEFRVNTYTAGDQQSPSVAALADGGFVVTWISYGQDGSSWGLYGQRYDASGTAVGQEFQLNETTAGNQVSFGGHSIPLAVLSDGRLVQTWYGDPSVSAAEVYARLLTVPAEAPQDQPLTLPTITAALTDTDGSEKLVLRLSGFPAGATFSVGALDPATGDWVVSDPADIASLATTPLVMTPPSGWSGSFTLSVTAVVTDIALPSTGLASDTTSITQTLAVTIAPTPVNHAPIVKNVLLSATEDGLAVSGAFAGDDPDADDNPLTLHYTITSQPTEGSVVNNNDGTFSFNPGSGFQDLAQGATRQVAFTYTATDSHGAVSNTGTVTVTVTGVNDGPLITSAAQSGSVSEGDDGSARTATGLVTFSDVDVGDTHAFLVSAAASYGTATVDADGTWHYTVNDTGAVDALAQGESLSDSFTVRVSDTHNGYAEQTVAVTIHGTNDSPADLTLSNDSVPANLAGAIVGTLSAIDRDQSDTLTYSILPGLDGSQFTISGNQLRVGSTGFDYQQASSHSVTVRATDQSGAYVDQTFTVEVLPRNQIALTTGNDTVGPQTQDTQVTGNAVTFNAGDSLTGGSETDSLVLYGSGTFDLNSLAQFTGFEEVDLVNYSNSASALYLRPGQDIT</sequence>
<evidence type="ECO:0000256" key="6">
    <source>
        <dbReference type="ARBA" id="ARBA00022989"/>
    </source>
</evidence>
<feature type="non-terminal residue" evidence="10">
    <location>
        <position position="2282"/>
    </location>
</feature>
<keyword evidence="11" id="KW-1185">Reference proteome</keyword>
<evidence type="ECO:0000256" key="4">
    <source>
        <dbReference type="ARBA" id="ARBA00022837"/>
    </source>
</evidence>
<name>A0ABV2HXM6_9HYPH</name>
<dbReference type="PANTHER" id="PTHR24025">
    <property type="entry name" value="DESMOGLEIN FAMILY MEMBER"/>
    <property type="match status" value="1"/>
</dbReference>
<evidence type="ECO:0000259" key="9">
    <source>
        <dbReference type="PROSITE" id="PS50268"/>
    </source>
</evidence>
<dbReference type="InterPro" id="IPR040853">
    <property type="entry name" value="RapA2_cadherin-like"/>
</dbReference>
<keyword evidence="5" id="KW-0130">Cell adhesion</keyword>
<reference evidence="10 11" key="1">
    <citation type="submission" date="2024-06" db="EMBL/GenBank/DDBJ databases">
        <title>Genomic Encyclopedia of Type Strains, Phase IV (KMG-IV): sequencing the most valuable type-strain genomes for metagenomic binning, comparative biology and taxonomic classification.</title>
        <authorList>
            <person name="Goeker M."/>
        </authorList>
    </citation>
    <scope>NUCLEOTIDE SEQUENCE [LARGE SCALE GENOMIC DNA]</scope>
    <source>
        <strain evidence="10 11">DSM 29846</strain>
    </source>
</reference>
<dbReference type="Pfam" id="PF17892">
    <property type="entry name" value="Cadherin_5"/>
    <property type="match status" value="1"/>
</dbReference>
<dbReference type="NCBIfam" id="NF012211">
    <property type="entry name" value="tand_rpt_95"/>
    <property type="match status" value="3"/>
</dbReference>
<dbReference type="SMART" id="SM00112">
    <property type="entry name" value="CA"/>
    <property type="match status" value="3"/>
</dbReference>
<dbReference type="CDD" id="cd11304">
    <property type="entry name" value="Cadherin_repeat"/>
    <property type="match status" value="2"/>
</dbReference>
<keyword evidence="7" id="KW-0472">Membrane</keyword>
<comment type="caution">
    <text evidence="10">The sequence shown here is derived from an EMBL/GenBank/DDBJ whole genome shotgun (WGS) entry which is preliminary data.</text>
</comment>
<evidence type="ECO:0000313" key="10">
    <source>
        <dbReference type="EMBL" id="MET3595343.1"/>
    </source>
</evidence>
<dbReference type="PROSITE" id="PS50268">
    <property type="entry name" value="CADHERIN_2"/>
    <property type="match status" value="3"/>
</dbReference>
<dbReference type="InterPro" id="IPR010221">
    <property type="entry name" value="VCBS_dom"/>
</dbReference>
<dbReference type="Pfam" id="PF17963">
    <property type="entry name" value="Big_9"/>
    <property type="match status" value="3"/>
</dbReference>
<dbReference type="Gene3D" id="2.60.40.2700">
    <property type="match status" value="4"/>
</dbReference>
<keyword evidence="4" id="KW-0106">Calcium</keyword>
<feature type="domain" description="Cadherin" evidence="9">
    <location>
        <begin position="457"/>
        <end position="539"/>
    </location>
</feature>